<accession>A0A0H2PY62</accession>
<dbReference type="EMBL" id="NIBL01000001">
    <property type="protein sequence ID" value="OUZ18701.1"/>
    <property type="molecule type" value="Genomic_DNA"/>
</dbReference>
<dbReference type="EMBL" id="JABAFV010000004">
    <property type="protein sequence ID" value="NME49375.1"/>
    <property type="molecule type" value="Genomic_DNA"/>
</dbReference>
<comment type="caution">
    <text evidence="5">The sequence shown here is derived from an EMBL/GenBank/DDBJ whole genome shotgun (WGS) entry which is preliminary data.</text>
</comment>
<evidence type="ECO:0000313" key="1">
    <source>
        <dbReference type="EMBL" id="MDZ5597350.1"/>
    </source>
</evidence>
<reference evidence="5 8" key="1">
    <citation type="submission" date="2015-06" db="EMBL/GenBank/DDBJ databases">
        <title>The Genome Sequence of Enterococcus cecorum 170AEA1.</title>
        <authorList>
            <consortium name="The Broad Institute Genomics Platform"/>
            <consortium name="The Broad Institute Genome Sequencing Center for Infectious Disease"/>
            <person name="Earl A.M."/>
            <person name="Van Tyne D."/>
            <person name="Lebreton F."/>
            <person name="Saavedra J.T."/>
            <person name="Gilmore M.S."/>
            <person name="Manson McGuire A."/>
            <person name="Clock S."/>
            <person name="Crupain M."/>
            <person name="Rangan U."/>
            <person name="Young S."/>
            <person name="Abouelleil A."/>
            <person name="Cao P."/>
            <person name="Chapman S.B."/>
            <person name="Griggs A."/>
            <person name="Priest M."/>
            <person name="Shea T."/>
            <person name="Wortman J."/>
            <person name="Nusbaum C."/>
            <person name="Birren B."/>
        </authorList>
    </citation>
    <scope>NUCLEOTIDE SEQUENCE [LARGE SCALE GENOMIC DNA]</scope>
    <source>
        <strain evidence="5 8">170AEA1</strain>
    </source>
</reference>
<reference evidence="1" key="6">
    <citation type="submission" date="2023-12" db="EMBL/GenBank/DDBJ databases">
        <title>Molecular genomic analyses of Enterococcus cecorum from sepsis oubreaks in broilers.</title>
        <authorList>
            <person name="Rhoads D."/>
            <person name="Alrubaye A."/>
        </authorList>
    </citation>
    <scope>NUCLEOTIDE SEQUENCE</scope>
    <source>
        <strain evidence="1">1755</strain>
    </source>
</reference>
<dbReference type="Proteomes" id="UP000196503">
    <property type="component" value="Unassembled WGS sequence"/>
</dbReference>
<dbReference type="Proteomes" id="UP001290582">
    <property type="component" value="Unassembled WGS sequence"/>
</dbReference>
<evidence type="ECO:0000313" key="4">
    <source>
        <dbReference type="EMBL" id="OUZ18701.1"/>
    </source>
</evidence>
<evidence type="ECO:0000313" key="7">
    <source>
        <dbReference type="Proteomes" id="UP000196503"/>
    </source>
</evidence>
<reference evidence="6" key="2">
    <citation type="submission" date="2017-04" db="EMBL/GenBank/DDBJ databases">
        <title>Function of individual gut microbiota members based on whole genome sequencing of pure cultures obtained from chicken caecum.</title>
        <authorList>
            <person name="Medvecky M."/>
            <person name="Cejkova D."/>
            <person name="Polansky O."/>
            <person name="Karasova D."/>
            <person name="Kubasova T."/>
            <person name="Cizek A."/>
            <person name="Rychlik I."/>
        </authorList>
    </citation>
    <scope>NUCLEOTIDE SEQUENCE [LARGE SCALE GENOMIC DNA]</scope>
    <source>
        <strain evidence="6">An144</strain>
    </source>
</reference>
<evidence type="ECO:0000313" key="2">
    <source>
        <dbReference type="EMBL" id="NME49375.1"/>
    </source>
</evidence>
<evidence type="ECO:0000313" key="8">
    <source>
        <dbReference type="Proteomes" id="UP000252800"/>
    </source>
</evidence>
<proteinExistence type="predicted"/>
<sequence>MKTSTKIALGVSTTLVAGVITSAIVADKIITKVKKVQNRKKVKKFVDDKLNGNAFVGDMVDRLSDKDIESLINIGKKIGEGQEQLSTYGESVKNATSQAKDKVGSVIKQIKIKY</sequence>
<dbReference type="EMBL" id="JAXOGL010000004">
    <property type="protein sequence ID" value="MDZ5597350.1"/>
    <property type="molecule type" value="Genomic_DNA"/>
</dbReference>
<reference evidence="4 7" key="3">
    <citation type="submission" date="2017-05" db="EMBL/GenBank/DDBJ databases">
        <title>The Genome Sequence of Enterococcus faecium 2D5_DIV0622.</title>
        <authorList>
            <consortium name="The Broad Institute Genomics Platform"/>
            <consortium name="The Broad Institute Genomic Center for Infectious Diseases"/>
            <person name="Earl A."/>
            <person name="Manson A."/>
            <person name="Schwartman J."/>
            <person name="Gilmore M."/>
            <person name="Abouelleil A."/>
            <person name="Cao P."/>
            <person name="Chapman S."/>
            <person name="Cusick C."/>
            <person name="Shea T."/>
            <person name="Young S."/>
            <person name="Neafsey D."/>
            <person name="Nusbaum C."/>
            <person name="Birren B."/>
        </authorList>
    </citation>
    <scope>NUCLEOTIDE SEQUENCE [LARGE SCALE GENOMIC DNA]</scope>
    <source>
        <strain evidence="4 7">2D5_DIV0622</strain>
    </source>
</reference>
<dbReference type="AlphaFoldDB" id="A0A0H2PY62"/>
<protein>
    <submittedName>
        <fullName evidence="5">Uncharacterized protein</fullName>
    </submittedName>
</protein>
<gene>
    <name evidence="4" type="ORF">A5869_000342</name>
    <name evidence="3" type="ORF">B5E88_04450</name>
    <name evidence="5" type="ORF">EB18_01278</name>
    <name evidence="2" type="ORF">HF857_03745</name>
    <name evidence="1" type="ORF">U1294_03780</name>
</gene>
<evidence type="ECO:0000313" key="5">
    <source>
        <dbReference type="EMBL" id="RBR29492.1"/>
    </source>
</evidence>
<dbReference type="GeneID" id="60872146"/>
<evidence type="ECO:0000313" key="3">
    <source>
        <dbReference type="EMBL" id="OUQ10949.1"/>
    </source>
</evidence>
<evidence type="ECO:0000313" key="6">
    <source>
        <dbReference type="Proteomes" id="UP000196074"/>
    </source>
</evidence>
<dbReference type="EMBL" id="LEOY01000008">
    <property type="protein sequence ID" value="RBR29492.1"/>
    <property type="molecule type" value="Genomic_DNA"/>
</dbReference>
<dbReference type="Proteomes" id="UP000252800">
    <property type="component" value="Unassembled WGS sequence"/>
</dbReference>
<reference evidence="3" key="4">
    <citation type="journal article" date="2018" name="BMC Genomics">
        <title>Whole genome sequencing and function prediction of 133 gut anaerobes isolated from chicken caecum in pure cultures.</title>
        <authorList>
            <person name="Medvecky M."/>
            <person name="Cejkova D."/>
            <person name="Polansky O."/>
            <person name="Karasova D."/>
            <person name="Kubasova T."/>
            <person name="Cizek A."/>
            <person name="Rychlik I."/>
        </authorList>
    </citation>
    <scope>NUCLEOTIDE SEQUENCE</scope>
    <source>
        <strain evidence="3">An144</strain>
    </source>
</reference>
<reference evidence="2 9" key="5">
    <citation type="submission" date="2020-04" db="EMBL/GenBank/DDBJ databases">
        <authorList>
            <person name="Hitch T.C.A."/>
            <person name="Wylensek D."/>
            <person name="Clavel T."/>
        </authorList>
    </citation>
    <scope>NUCLEOTIDE SEQUENCE [LARGE SCALE GENOMIC DNA]</scope>
    <source>
        <strain evidence="2 9">WCA-380-WT-3C</strain>
    </source>
</reference>
<dbReference type="Proteomes" id="UP000196074">
    <property type="component" value="Unassembled WGS sequence"/>
</dbReference>
<name>A0A0H2PY62_9ENTE</name>
<dbReference type="RefSeq" id="WP_016251238.1">
    <property type="nucleotide sequence ID" value="NZ_AP035890.1"/>
</dbReference>
<dbReference type="EMBL" id="NFLC01000006">
    <property type="protein sequence ID" value="OUQ10949.1"/>
    <property type="molecule type" value="Genomic_DNA"/>
</dbReference>
<dbReference type="Proteomes" id="UP000588071">
    <property type="component" value="Unassembled WGS sequence"/>
</dbReference>
<evidence type="ECO:0000313" key="9">
    <source>
        <dbReference type="Proteomes" id="UP000588071"/>
    </source>
</evidence>
<organism evidence="5 8">
    <name type="scientific">Enterococcus cecorum</name>
    <dbReference type="NCBI Taxonomy" id="44008"/>
    <lineage>
        <taxon>Bacteria</taxon>
        <taxon>Bacillati</taxon>
        <taxon>Bacillota</taxon>
        <taxon>Bacilli</taxon>
        <taxon>Lactobacillales</taxon>
        <taxon>Enterococcaceae</taxon>
        <taxon>Enterococcus</taxon>
    </lineage>
</organism>